<evidence type="ECO:0000256" key="1">
    <source>
        <dbReference type="SAM" id="Phobius"/>
    </source>
</evidence>
<dbReference type="Proteomes" id="UP000198393">
    <property type="component" value="Unassembled WGS sequence"/>
</dbReference>
<accession>A0A239KMI5</accession>
<name>A0A239KMI5_EKHLU</name>
<evidence type="ECO:0000313" key="3">
    <source>
        <dbReference type="Proteomes" id="UP000198393"/>
    </source>
</evidence>
<evidence type="ECO:0000313" key="2">
    <source>
        <dbReference type="EMBL" id="SNT19607.1"/>
    </source>
</evidence>
<keyword evidence="1" id="KW-0472">Membrane</keyword>
<dbReference type="Pfam" id="PF07332">
    <property type="entry name" value="Phage_holin_3_6"/>
    <property type="match status" value="1"/>
</dbReference>
<dbReference type="AlphaFoldDB" id="A0A239KMI5"/>
<gene>
    <name evidence="2" type="ORF">SAMN05421640_2790</name>
</gene>
<proteinExistence type="predicted"/>
<dbReference type="InterPro" id="IPR009937">
    <property type="entry name" value="Phage_holin_3_6"/>
</dbReference>
<feature type="transmembrane region" description="Helical" evidence="1">
    <location>
        <begin position="34"/>
        <end position="59"/>
    </location>
</feature>
<keyword evidence="1" id="KW-0812">Transmembrane</keyword>
<dbReference type="RefSeq" id="WP_089357469.1">
    <property type="nucleotide sequence ID" value="NZ_FZPD01000004.1"/>
</dbReference>
<reference evidence="2 3" key="1">
    <citation type="submission" date="2017-06" db="EMBL/GenBank/DDBJ databases">
        <authorList>
            <person name="Kim H.J."/>
            <person name="Triplett B.A."/>
        </authorList>
    </citation>
    <scope>NUCLEOTIDE SEQUENCE [LARGE SCALE GENOMIC DNA]</scope>
    <source>
        <strain evidence="2 3">DSM 19307</strain>
    </source>
</reference>
<feature type="transmembrane region" description="Helical" evidence="1">
    <location>
        <begin position="71"/>
        <end position="92"/>
    </location>
</feature>
<sequence length="119" mass="13645">MASSAKKVIDNIVEFIEIKTEQIKLRIIARVARMLSGVIAVSMIGLFAMFFIFFLSFAFAEMINHGLDSTYLGYLIIAGAYLLIIILVLLLVKSRKLQRWIEVAIVKMEEARYEQERNN</sequence>
<dbReference type="EMBL" id="FZPD01000004">
    <property type="protein sequence ID" value="SNT19607.1"/>
    <property type="molecule type" value="Genomic_DNA"/>
</dbReference>
<keyword evidence="3" id="KW-1185">Reference proteome</keyword>
<keyword evidence="1" id="KW-1133">Transmembrane helix</keyword>
<protein>
    <submittedName>
        <fullName evidence="2">Putative Holin-X, holin superfamily III</fullName>
    </submittedName>
</protein>
<organism evidence="2 3">
    <name type="scientific">Ekhidna lutea</name>
    <dbReference type="NCBI Taxonomy" id="447679"/>
    <lineage>
        <taxon>Bacteria</taxon>
        <taxon>Pseudomonadati</taxon>
        <taxon>Bacteroidota</taxon>
        <taxon>Cytophagia</taxon>
        <taxon>Cytophagales</taxon>
        <taxon>Reichenbachiellaceae</taxon>
        <taxon>Ekhidna</taxon>
    </lineage>
</organism>